<accession>A0A6N7KJN9</accession>
<dbReference type="RefSeq" id="WP_153460301.1">
    <property type="nucleotide sequence ID" value="NZ_WBOF01000001.1"/>
</dbReference>
<dbReference type="AlphaFoldDB" id="A0A6N7KJN9"/>
<comment type="caution">
    <text evidence="3">The sequence shown here is derived from an EMBL/GenBank/DDBJ whole genome shotgun (WGS) entry which is preliminary data.</text>
</comment>
<protein>
    <submittedName>
        <fullName evidence="3">Glycosyl hydrolase</fullName>
    </submittedName>
</protein>
<keyword evidence="3" id="KW-0378">Hydrolase</keyword>
<name>A0A6N7KJN9_9ACTN</name>
<gene>
    <name evidence="3" type="ORF">F7Q99_05420</name>
</gene>
<reference evidence="3 4" key="1">
    <citation type="submission" date="2019-09" db="EMBL/GenBank/DDBJ databases">
        <title>Genome Sequences of Streptomyces kaniharaensis ATCC 21070.</title>
        <authorList>
            <person name="Zhu W."/>
            <person name="De Crecy-Lagard V."/>
            <person name="Richards N.G."/>
        </authorList>
    </citation>
    <scope>NUCLEOTIDE SEQUENCE [LARGE SCALE GENOMIC DNA]</scope>
    <source>
        <strain evidence="3 4">SF-557</strain>
    </source>
</reference>
<dbReference type="GO" id="GO:0010411">
    <property type="term" value="P:xyloglucan metabolic process"/>
    <property type="evidence" value="ECO:0007669"/>
    <property type="project" value="TreeGrafter"/>
</dbReference>
<evidence type="ECO:0000313" key="3">
    <source>
        <dbReference type="EMBL" id="MQS11742.1"/>
    </source>
</evidence>
<evidence type="ECO:0000256" key="2">
    <source>
        <dbReference type="SAM" id="SignalP"/>
    </source>
</evidence>
<dbReference type="InterPro" id="IPR036278">
    <property type="entry name" value="Sialidase_sf"/>
</dbReference>
<keyword evidence="2" id="KW-0732">Signal</keyword>
<dbReference type="GO" id="GO:0016787">
    <property type="term" value="F:hydrolase activity"/>
    <property type="evidence" value="ECO:0007669"/>
    <property type="project" value="UniProtKB-KW"/>
</dbReference>
<evidence type="ECO:0000313" key="4">
    <source>
        <dbReference type="Proteomes" id="UP000450000"/>
    </source>
</evidence>
<dbReference type="OrthoDB" id="9764804at2"/>
<dbReference type="Proteomes" id="UP000450000">
    <property type="component" value="Unassembled WGS sequence"/>
</dbReference>
<evidence type="ECO:0000256" key="1">
    <source>
        <dbReference type="SAM" id="MobiDB-lite"/>
    </source>
</evidence>
<feature type="region of interest" description="Disordered" evidence="1">
    <location>
        <begin position="32"/>
        <end position="73"/>
    </location>
</feature>
<dbReference type="InterPro" id="IPR015943">
    <property type="entry name" value="WD40/YVTN_repeat-like_dom_sf"/>
</dbReference>
<dbReference type="EMBL" id="WBOF01000001">
    <property type="protein sequence ID" value="MQS11742.1"/>
    <property type="molecule type" value="Genomic_DNA"/>
</dbReference>
<dbReference type="InterPro" id="IPR052025">
    <property type="entry name" value="Xyloglucanase_GH74"/>
</dbReference>
<dbReference type="SUPFAM" id="SSF50939">
    <property type="entry name" value="Sialidases"/>
    <property type="match status" value="1"/>
</dbReference>
<dbReference type="PANTHER" id="PTHR43739:SF5">
    <property type="entry name" value="EXO-ALPHA-SIALIDASE"/>
    <property type="match status" value="1"/>
</dbReference>
<dbReference type="SUPFAM" id="SSF110296">
    <property type="entry name" value="Oligoxyloglucan reducing end-specific cellobiohydrolase"/>
    <property type="match status" value="1"/>
</dbReference>
<feature type="signal peptide" evidence="2">
    <location>
        <begin position="1"/>
        <end position="30"/>
    </location>
</feature>
<proteinExistence type="predicted"/>
<sequence length="903" mass="93552">MGSHSRKRSGRTRAALVSAALIATAGTATAWGDTVTTTSSGSSTKHRQAGQDSGELMDSLQSFNDPRLSPGGTVTPGAYRAAWQHVLGMPVRQASFTEVTTQPYNGDALHYRDHNVSNGGAGGGYNAGRIAALATDPAHPGVVYAGGADGGVFRSTDDGATWTPIADHLPSLSVGSLAVAPDGALWLGTGEATTAFDNYLGTGVYRLADPSRATFGQSDALGGGELDNSSIHQLRFDPDAGYVFAATSHGVYRRALGAAPNDPWQKVLAPCAGVGIGGVSCGTGPYFADLANDLVVQPGSGGKRVVANLAWRGGATYNGFYYSDDAGTTWHTANPQGGINPADIGNTTFAYAADGSKLYATVESPTLYNKSPGAKAPSTMLGGVYVSNSGDINGPFTQIADAGKLANSGSAMKLTVMGPGYQPGVQSWYDQSLAVDPADPNHLYLGLEELYETRNGGSTWTTVGRYWNLGLNCFSYTAAQNTCDGNVMHSDQHALAFSSWPGRAPEVYAGNDGGVYARPTTQTAPGWRNLNASGTLRTLQYYSVGAGSLPGGGEAVWGGLQDNGASVLVPKGSTYTYTYPGTTAPVTEQLNAAGEMAQPFGGDGGDQLVNPANGCQTVGEYTNLALSVTNNCGYTANDDGTPSSMTSISPNDPNARFIAPFGVDAKDPGFWVAGGQYVYANTRTWQSTSGADWQKLADSGAGRSITAIKSQRDASGNHVIWAAWCGECNPGAGFGRGIMTNYGGSWHQVALPADFPVRYVQDLAIDPSDPTGATAYAALSGFSRHWNVGPGAGYGHLWRTTDGGATWQDVSGADGAADQLVDASANRVLFAPDGTLMVATDLGVFVDDVRADGLGHWKRLGQVDPTAAGNLPTAAAVYLSPSPDGTSMYVATHGRGIWKTPMP</sequence>
<feature type="compositionally biased region" description="Low complexity" evidence="1">
    <location>
        <begin position="32"/>
        <end position="43"/>
    </location>
</feature>
<dbReference type="Gene3D" id="2.130.10.10">
    <property type="entry name" value="YVTN repeat-like/Quinoprotein amine dehydrogenase"/>
    <property type="match status" value="3"/>
</dbReference>
<dbReference type="PANTHER" id="PTHR43739">
    <property type="entry name" value="XYLOGLUCANASE (EUROFUNG)"/>
    <property type="match status" value="1"/>
</dbReference>
<organism evidence="3 4">
    <name type="scientific">Streptomyces kaniharaensis</name>
    <dbReference type="NCBI Taxonomy" id="212423"/>
    <lineage>
        <taxon>Bacteria</taxon>
        <taxon>Bacillati</taxon>
        <taxon>Actinomycetota</taxon>
        <taxon>Actinomycetes</taxon>
        <taxon>Kitasatosporales</taxon>
        <taxon>Streptomycetaceae</taxon>
        <taxon>Streptomyces</taxon>
    </lineage>
</organism>
<feature type="chain" id="PRO_5026948455" evidence="2">
    <location>
        <begin position="31"/>
        <end position="903"/>
    </location>
</feature>
<keyword evidence="4" id="KW-1185">Reference proteome</keyword>